<dbReference type="SUPFAM" id="SSF116878">
    <property type="entry name" value="TrmE connector domain"/>
    <property type="match status" value="1"/>
</dbReference>
<dbReference type="EMBL" id="UOEX01000055">
    <property type="protein sequence ID" value="VAW33716.1"/>
    <property type="molecule type" value="Genomic_DNA"/>
</dbReference>
<dbReference type="Pfam" id="PF12631">
    <property type="entry name" value="MnmE_helical"/>
    <property type="match status" value="1"/>
</dbReference>
<keyword evidence="2" id="KW-0342">GTP-binding</keyword>
<dbReference type="GO" id="GO:0030488">
    <property type="term" value="P:tRNA methylation"/>
    <property type="evidence" value="ECO:0007669"/>
    <property type="project" value="TreeGrafter"/>
</dbReference>
<feature type="domain" description="TrmE-type G" evidence="3">
    <location>
        <begin position="73"/>
        <end position="232"/>
    </location>
</feature>
<gene>
    <name evidence="4" type="ORF">MNBD_DELTA03-968</name>
</gene>
<dbReference type="PROSITE" id="PS51709">
    <property type="entry name" value="G_TRME"/>
    <property type="match status" value="1"/>
</dbReference>
<dbReference type="InterPro" id="IPR005225">
    <property type="entry name" value="Small_GTP-bd"/>
</dbReference>
<dbReference type="SUPFAM" id="SSF52540">
    <property type="entry name" value="P-loop containing nucleoside triphosphate hydrolases"/>
    <property type="match status" value="1"/>
</dbReference>
<dbReference type="InterPro" id="IPR031168">
    <property type="entry name" value="G_TrmE"/>
</dbReference>
<dbReference type="GO" id="GO:0002098">
    <property type="term" value="P:tRNA wobble uridine modification"/>
    <property type="evidence" value="ECO:0007669"/>
    <property type="project" value="TreeGrafter"/>
</dbReference>
<keyword evidence="1" id="KW-0547">Nucleotide-binding</keyword>
<dbReference type="FunFam" id="3.40.50.300:FF:000494">
    <property type="entry name" value="tRNA modification GTPase MnmE"/>
    <property type="match status" value="1"/>
</dbReference>
<dbReference type="NCBIfam" id="TIGR00231">
    <property type="entry name" value="small_GTP"/>
    <property type="match status" value="1"/>
</dbReference>
<dbReference type="InterPro" id="IPR027417">
    <property type="entry name" value="P-loop_NTPase"/>
</dbReference>
<dbReference type="InterPro" id="IPR006073">
    <property type="entry name" value="GTP-bd"/>
</dbReference>
<dbReference type="GO" id="GO:0005829">
    <property type="term" value="C:cytosol"/>
    <property type="evidence" value="ECO:0007669"/>
    <property type="project" value="TreeGrafter"/>
</dbReference>
<evidence type="ECO:0000313" key="4">
    <source>
        <dbReference type="EMBL" id="VAW33716.1"/>
    </source>
</evidence>
<dbReference type="InterPro" id="IPR025867">
    <property type="entry name" value="MnmE_helical"/>
</dbReference>
<evidence type="ECO:0000256" key="2">
    <source>
        <dbReference type="ARBA" id="ARBA00023134"/>
    </source>
</evidence>
<dbReference type="CDD" id="cd04164">
    <property type="entry name" value="trmE"/>
    <property type="match status" value="1"/>
</dbReference>
<dbReference type="PANTHER" id="PTHR42714:SF2">
    <property type="entry name" value="TRNA MODIFICATION GTPASE GTPBP3, MITOCHONDRIAL"/>
    <property type="match status" value="1"/>
</dbReference>
<reference evidence="4" key="1">
    <citation type="submission" date="2018-06" db="EMBL/GenBank/DDBJ databases">
        <authorList>
            <person name="Zhirakovskaya E."/>
        </authorList>
    </citation>
    <scope>NUCLEOTIDE SEQUENCE</scope>
</reference>
<dbReference type="AlphaFoldDB" id="A0A3B0VNI5"/>
<organism evidence="4">
    <name type="scientific">hydrothermal vent metagenome</name>
    <dbReference type="NCBI Taxonomy" id="652676"/>
    <lineage>
        <taxon>unclassified sequences</taxon>
        <taxon>metagenomes</taxon>
        <taxon>ecological metagenomes</taxon>
    </lineage>
</organism>
<dbReference type="GO" id="GO:0005525">
    <property type="term" value="F:GTP binding"/>
    <property type="evidence" value="ECO:0007669"/>
    <property type="project" value="UniProtKB-KW"/>
</dbReference>
<dbReference type="Gene3D" id="3.40.50.300">
    <property type="entry name" value="P-loop containing nucleotide triphosphate hydrolases"/>
    <property type="match status" value="1"/>
</dbReference>
<protein>
    <submittedName>
        <fullName evidence="4">tRNA-5-carboxymethylaminomethyl-2-thiouridine(34) synthesis protein MnmE</fullName>
    </submittedName>
</protein>
<dbReference type="Gene3D" id="1.20.120.430">
    <property type="entry name" value="tRNA modification GTPase MnmE domain 2"/>
    <property type="match status" value="1"/>
</dbReference>
<dbReference type="InterPro" id="IPR027368">
    <property type="entry name" value="MnmE_dom2"/>
</dbReference>
<sequence>GLEQIGGGLKTKIKKISGQLTTIKAMVEVAIDFPDEEAEILNADDLRRQIEPALKGLEDLISAAEHGKIIKDGISAVIIGRPNVGKSSLLNALLREERAIVTSVPGTTRDTVEEYLDILGLPVHIVDTAGIREARGEVEEIGIQRSMAKLTTADLVIMLLDAGSPPHADDERLFAKAAGKPLIIVINKSDIKRPEIIREHYARFPDTAIVTISAKTGDSLPQLEGLIYKTITGDDYSAESRQTIPNLRHQAAMTKALKAGRSFLRGLNNELAPDLMAIDLQTALDYLGEIVGYTTTEDILDKIFGDFCLGK</sequence>
<dbReference type="PANTHER" id="PTHR42714">
    <property type="entry name" value="TRNA MODIFICATION GTPASE GTPBP3"/>
    <property type="match status" value="1"/>
</dbReference>
<evidence type="ECO:0000256" key="1">
    <source>
        <dbReference type="ARBA" id="ARBA00022741"/>
    </source>
</evidence>
<proteinExistence type="predicted"/>
<dbReference type="PRINTS" id="PR00449">
    <property type="entry name" value="RASTRNSFRMNG"/>
</dbReference>
<dbReference type="Pfam" id="PF01926">
    <property type="entry name" value="MMR_HSR1"/>
    <property type="match status" value="1"/>
</dbReference>
<feature type="non-terminal residue" evidence="4">
    <location>
        <position position="1"/>
    </location>
</feature>
<accession>A0A3B0VNI5</accession>
<evidence type="ECO:0000259" key="3">
    <source>
        <dbReference type="PROSITE" id="PS51709"/>
    </source>
</evidence>
<name>A0A3B0VNI5_9ZZZZ</name>